<evidence type="ECO:0000259" key="3">
    <source>
        <dbReference type="Pfam" id="PF00501"/>
    </source>
</evidence>
<sequence length="556" mass="61273">MLARTGRRILSLSGRTSDCKQMRKLTTATEQYIIKSPIPDIIPPPKGNFINYVFKDINKWRNKEALRCSVTGNNYTYDELYQKISKFASLLTKLGVTKGDVVAIHAINSPDYAIAYYGTMFVGAIVSPISTTYTPGEILNQLRDCRATIVVGHPLLELQLIKALESYGQNRHLLMYGPSRSTAAINLLQAIDDPNIGFTNPVQLTGDEPAVIPYSSGTTGAPKGVVQTHDAFSNFFNGITHPHIFSALSGEYQDQFMALLPFYHTYGMNIMNCALFNGMRVVTVPKFDPKTFVKTVADHKLEHLHIVPPILAFLVNSPTATSKALASLKSIVIAAAPVAPTLAHAIKDKLDKDIFFQEAYGMTEVFVTHQTPVAGEKLGTSGQVIPNCRAKIIDSDTGEALPPNTKGEILLKTPSMMKGYHNNEVATAETIDKDGWLHTGDIGMYDEEGYFKIVDRTKELIKVKGMQVSPSELEDVIRRHPKVVDIGVTGVPHERLGEAPRAFVVCKEPLKPEELHQYMETRLASHKQLAGGITIVESLPKSATGKLLRKDLQRMA</sequence>
<dbReference type="Gene3D" id="3.30.300.30">
    <property type="match status" value="1"/>
</dbReference>
<evidence type="ECO:0000313" key="6">
    <source>
        <dbReference type="Proteomes" id="UP001497623"/>
    </source>
</evidence>
<dbReference type="InterPro" id="IPR045851">
    <property type="entry name" value="AMP-bd_C_sf"/>
</dbReference>
<dbReference type="AlphaFoldDB" id="A0AAV2PJI8"/>
<evidence type="ECO:0000256" key="2">
    <source>
        <dbReference type="ARBA" id="ARBA00023140"/>
    </source>
</evidence>
<keyword evidence="6" id="KW-1185">Reference proteome</keyword>
<dbReference type="EMBL" id="CAXKWB010000017">
    <property type="protein sequence ID" value="CAL4058644.1"/>
    <property type="molecule type" value="Genomic_DNA"/>
</dbReference>
<dbReference type="Pfam" id="PF13193">
    <property type="entry name" value="AMP-binding_C"/>
    <property type="match status" value="1"/>
</dbReference>
<accession>A0AAV2PJI8</accession>
<gene>
    <name evidence="5" type="ORF">MNOR_LOCUS88</name>
</gene>
<keyword evidence="2" id="KW-0576">Peroxisome</keyword>
<dbReference type="InterPro" id="IPR000873">
    <property type="entry name" value="AMP-dep_synth/lig_dom"/>
</dbReference>
<dbReference type="InterPro" id="IPR020845">
    <property type="entry name" value="AMP-binding_CS"/>
</dbReference>
<evidence type="ECO:0000313" key="5">
    <source>
        <dbReference type="EMBL" id="CAL4058644.1"/>
    </source>
</evidence>
<feature type="domain" description="AMP-binding enzyme C-terminal" evidence="4">
    <location>
        <begin position="472"/>
        <end position="546"/>
    </location>
</feature>
<feature type="non-terminal residue" evidence="5">
    <location>
        <position position="556"/>
    </location>
</feature>
<dbReference type="Proteomes" id="UP001497623">
    <property type="component" value="Unassembled WGS sequence"/>
</dbReference>
<dbReference type="SUPFAM" id="SSF56801">
    <property type="entry name" value="Acetyl-CoA synthetase-like"/>
    <property type="match status" value="1"/>
</dbReference>
<evidence type="ECO:0000256" key="1">
    <source>
        <dbReference type="ARBA" id="ARBA00004275"/>
    </source>
</evidence>
<reference evidence="5 6" key="1">
    <citation type="submission" date="2024-05" db="EMBL/GenBank/DDBJ databases">
        <authorList>
            <person name="Wallberg A."/>
        </authorList>
    </citation>
    <scope>NUCLEOTIDE SEQUENCE [LARGE SCALE GENOMIC DNA]</scope>
</reference>
<feature type="domain" description="AMP-dependent synthetase/ligase" evidence="3">
    <location>
        <begin position="56"/>
        <end position="421"/>
    </location>
</feature>
<dbReference type="GO" id="GO:0005777">
    <property type="term" value="C:peroxisome"/>
    <property type="evidence" value="ECO:0007669"/>
    <property type="project" value="UniProtKB-SubCell"/>
</dbReference>
<dbReference type="Pfam" id="PF00501">
    <property type="entry name" value="AMP-binding"/>
    <property type="match status" value="1"/>
</dbReference>
<proteinExistence type="predicted"/>
<organism evidence="5 6">
    <name type="scientific">Meganyctiphanes norvegica</name>
    <name type="common">Northern krill</name>
    <name type="synonym">Thysanopoda norvegica</name>
    <dbReference type="NCBI Taxonomy" id="48144"/>
    <lineage>
        <taxon>Eukaryota</taxon>
        <taxon>Metazoa</taxon>
        <taxon>Ecdysozoa</taxon>
        <taxon>Arthropoda</taxon>
        <taxon>Crustacea</taxon>
        <taxon>Multicrustacea</taxon>
        <taxon>Malacostraca</taxon>
        <taxon>Eumalacostraca</taxon>
        <taxon>Eucarida</taxon>
        <taxon>Euphausiacea</taxon>
        <taxon>Euphausiidae</taxon>
        <taxon>Meganyctiphanes</taxon>
    </lineage>
</organism>
<dbReference type="InterPro" id="IPR042099">
    <property type="entry name" value="ANL_N_sf"/>
</dbReference>
<name>A0AAV2PJI8_MEGNR</name>
<dbReference type="GO" id="GO:0016405">
    <property type="term" value="F:CoA-ligase activity"/>
    <property type="evidence" value="ECO:0007669"/>
    <property type="project" value="TreeGrafter"/>
</dbReference>
<protein>
    <submittedName>
        <fullName evidence="5">Uncharacterized protein</fullName>
    </submittedName>
</protein>
<dbReference type="CDD" id="cd05911">
    <property type="entry name" value="Firefly_Luc_like"/>
    <property type="match status" value="1"/>
</dbReference>
<dbReference type="InterPro" id="IPR025110">
    <property type="entry name" value="AMP-bd_C"/>
</dbReference>
<dbReference type="PANTHER" id="PTHR24096">
    <property type="entry name" value="LONG-CHAIN-FATTY-ACID--COA LIGASE"/>
    <property type="match status" value="1"/>
</dbReference>
<dbReference type="PROSITE" id="PS00455">
    <property type="entry name" value="AMP_BINDING"/>
    <property type="match status" value="1"/>
</dbReference>
<dbReference type="PANTHER" id="PTHR24096:SF422">
    <property type="entry name" value="BCDNA.GH02901"/>
    <property type="match status" value="1"/>
</dbReference>
<evidence type="ECO:0000259" key="4">
    <source>
        <dbReference type="Pfam" id="PF13193"/>
    </source>
</evidence>
<comment type="subcellular location">
    <subcellularLocation>
        <location evidence="1">Peroxisome</location>
    </subcellularLocation>
</comment>
<comment type="caution">
    <text evidence="5">The sequence shown here is derived from an EMBL/GenBank/DDBJ whole genome shotgun (WGS) entry which is preliminary data.</text>
</comment>
<dbReference type="Gene3D" id="3.40.50.12780">
    <property type="entry name" value="N-terminal domain of ligase-like"/>
    <property type="match status" value="1"/>
</dbReference>